<dbReference type="EMBL" id="LKEJ01000133">
    <property type="protein sequence ID" value="KTB62402.1"/>
    <property type="molecule type" value="Genomic_DNA"/>
</dbReference>
<accession>A0A0W0HPC1</accession>
<sequence>MIASGLSTLELRSIVEGAFLPLQCTCTIAHDQSMTVQVKDPSSGRVELLETGISLNHLKNSRDISALVAKLRGGLAHDGVVQVHYRTA</sequence>
<gene>
    <name evidence="1" type="ORF">AO067_17915</name>
</gene>
<evidence type="ECO:0000313" key="2">
    <source>
        <dbReference type="Proteomes" id="UP000053048"/>
    </source>
</evidence>
<evidence type="ECO:0000313" key="1">
    <source>
        <dbReference type="EMBL" id="KTB62402.1"/>
    </source>
</evidence>
<name>A0A0W0HPC1_PSEVI</name>
<dbReference type="Pfam" id="PF07865">
    <property type="entry name" value="DUF1652"/>
    <property type="match status" value="1"/>
</dbReference>
<comment type="caution">
    <text evidence="1">The sequence shown here is derived from an EMBL/GenBank/DDBJ whole genome shotgun (WGS) entry which is preliminary data.</text>
</comment>
<organism evidence="1 2">
    <name type="scientific">Pseudomonas viridiflava ICMP 13104</name>
    <dbReference type="NCBI Taxonomy" id="1198305"/>
    <lineage>
        <taxon>Bacteria</taxon>
        <taxon>Pseudomonadati</taxon>
        <taxon>Pseudomonadota</taxon>
        <taxon>Gammaproteobacteria</taxon>
        <taxon>Pseudomonadales</taxon>
        <taxon>Pseudomonadaceae</taxon>
        <taxon>Pseudomonas</taxon>
    </lineage>
</organism>
<dbReference type="Proteomes" id="UP000053048">
    <property type="component" value="Unassembled WGS sequence"/>
</dbReference>
<dbReference type="InterPro" id="IPR012448">
    <property type="entry name" value="DUF1652"/>
</dbReference>
<protein>
    <recommendedName>
        <fullName evidence="3">DUF1652 domain-containing protein</fullName>
    </recommendedName>
</protein>
<keyword evidence="2" id="KW-1185">Reference proteome</keyword>
<dbReference type="AlphaFoldDB" id="A0A0W0HPC1"/>
<reference evidence="1 2" key="1">
    <citation type="submission" date="2015-09" db="EMBL/GenBank/DDBJ databases">
        <title>Genome sequence of ICMP 13104.</title>
        <authorList>
            <person name="Visnovsky S."/>
            <person name="Lu A."/>
            <person name="Panda P."/>
            <person name="Pitman A."/>
        </authorList>
    </citation>
    <scope>NUCLEOTIDE SEQUENCE [LARGE SCALE GENOMIC DNA]</scope>
    <source>
        <strain evidence="1 2">ICMP 13104</strain>
    </source>
</reference>
<evidence type="ECO:0008006" key="3">
    <source>
        <dbReference type="Google" id="ProtNLM"/>
    </source>
</evidence>
<proteinExistence type="predicted"/>